<proteinExistence type="predicted"/>
<evidence type="ECO:0000256" key="1">
    <source>
        <dbReference type="ARBA" id="ARBA00022737"/>
    </source>
</evidence>
<dbReference type="InterPro" id="IPR001660">
    <property type="entry name" value="SAM"/>
</dbReference>
<feature type="non-terminal residue" evidence="4">
    <location>
        <position position="1"/>
    </location>
</feature>
<dbReference type="PROSITE" id="PS50105">
    <property type="entry name" value="SAM_DOMAIN"/>
    <property type="match status" value="1"/>
</dbReference>
<dbReference type="AlphaFoldDB" id="V8P4L7"/>
<sequence>MKGLQENNQSQGAPTTPQFNPELQIFYRFLAPNAFEDLTAIGVTKPGHRKKIASEINNLNISEWLPEYKPAQIVNHQTGSYTGRIPPLVQNLAARAKRRDSFRPSWQKVRNRAQRDGGWAPLGDSGAAISCSVKWLVNTLSQPWQLEAVWTSTPRIPQPAWLEKSTPLQATKVEKHWLIIILCPSQANLALWLSMIGLAQYYKVLVENGYENIDFITDITWEDLQEIGIIKLGEGNMEASPFSTRNLNQGLCVPLCMCSDLPQEHEAESLSQ</sequence>
<dbReference type="PANTHER" id="PTHR24174:SF11">
    <property type="entry name" value="CASKIN-1"/>
    <property type="match status" value="1"/>
</dbReference>
<gene>
    <name evidence="4" type="primary">Caskin1</name>
    <name evidence="4" type="ORF">L345_04718</name>
</gene>
<dbReference type="Gene3D" id="1.10.150.50">
    <property type="entry name" value="Transcription Factor, Ets-1"/>
    <property type="match status" value="2"/>
</dbReference>
<comment type="caution">
    <text evidence="4">The sequence shown here is derived from an EMBL/GenBank/DDBJ whole genome shotgun (WGS) entry which is preliminary data.</text>
</comment>
<dbReference type="InterPro" id="IPR013761">
    <property type="entry name" value="SAM/pointed_sf"/>
</dbReference>
<evidence type="ECO:0000313" key="4">
    <source>
        <dbReference type="EMBL" id="ETE69484.1"/>
    </source>
</evidence>
<dbReference type="SUPFAM" id="SSF47769">
    <property type="entry name" value="SAM/Pointed domain"/>
    <property type="match status" value="2"/>
</dbReference>
<accession>V8P4L7</accession>
<dbReference type="PANTHER" id="PTHR24174">
    <property type="entry name" value="ANKYRIN REPEAT AND STERILE ALPHA MOTIF DOMAIN-CONTAINING PROTEIN 1"/>
    <property type="match status" value="1"/>
</dbReference>
<feature type="domain" description="SAM" evidence="3">
    <location>
        <begin position="184"/>
        <end position="233"/>
    </location>
</feature>
<dbReference type="EMBL" id="AZIM01000752">
    <property type="protein sequence ID" value="ETE69484.1"/>
    <property type="molecule type" value="Genomic_DNA"/>
</dbReference>
<name>V8P4L7_OPHHA</name>
<organism evidence="4 5">
    <name type="scientific">Ophiophagus hannah</name>
    <name type="common">King cobra</name>
    <name type="synonym">Naja hannah</name>
    <dbReference type="NCBI Taxonomy" id="8665"/>
    <lineage>
        <taxon>Eukaryota</taxon>
        <taxon>Metazoa</taxon>
        <taxon>Chordata</taxon>
        <taxon>Craniata</taxon>
        <taxon>Vertebrata</taxon>
        <taxon>Euteleostomi</taxon>
        <taxon>Lepidosauria</taxon>
        <taxon>Squamata</taxon>
        <taxon>Bifurcata</taxon>
        <taxon>Unidentata</taxon>
        <taxon>Episquamata</taxon>
        <taxon>Toxicofera</taxon>
        <taxon>Serpentes</taxon>
        <taxon>Colubroidea</taxon>
        <taxon>Elapidae</taxon>
        <taxon>Elapinae</taxon>
        <taxon>Ophiophagus</taxon>
    </lineage>
</organism>
<evidence type="ECO:0000313" key="5">
    <source>
        <dbReference type="Proteomes" id="UP000018936"/>
    </source>
</evidence>
<keyword evidence="5" id="KW-1185">Reference proteome</keyword>
<evidence type="ECO:0000256" key="2">
    <source>
        <dbReference type="ARBA" id="ARBA00023043"/>
    </source>
</evidence>
<keyword evidence="1" id="KW-0677">Repeat</keyword>
<evidence type="ECO:0000259" key="3">
    <source>
        <dbReference type="PROSITE" id="PS50105"/>
    </source>
</evidence>
<dbReference type="OrthoDB" id="6156898at2759"/>
<dbReference type="Proteomes" id="UP000018936">
    <property type="component" value="Unassembled WGS sequence"/>
</dbReference>
<protein>
    <submittedName>
        <fullName evidence="4">Caskin-1</fullName>
    </submittedName>
</protein>
<dbReference type="Pfam" id="PF00536">
    <property type="entry name" value="SAM_1"/>
    <property type="match status" value="2"/>
</dbReference>
<dbReference type="InterPro" id="IPR033635">
    <property type="entry name" value="ANKS1/Caskin"/>
</dbReference>
<reference evidence="4 5" key="1">
    <citation type="journal article" date="2013" name="Proc. Natl. Acad. Sci. U.S.A.">
        <title>The king cobra genome reveals dynamic gene evolution and adaptation in the snake venom system.</title>
        <authorList>
            <person name="Vonk F.J."/>
            <person name="Casewell N.R."/>
            <person name="Henkel C.V."/>
            <person name="Heimberg A.M."/>
            <person name="Jansen H.J."/>
            <person name="McCleary R.J."/>
            <person name="Kerkkamp H.M."/>
            <person name="Vos R.A."/>
            <person name="Guerreiro I."/>
            <person name="Calvete J.J."/>
            <person name="Wuster W."/>
            <person name="Woods A.E."/>
            <person name="Logan J.M."/>
            <person name="Harrison R.A."/>
            <person name="Castoe T.A."/>
            <person name="de Koning A.P."/>
            <person name="Pollock D.D."/>
            <person name="Yandell M."/>
            <person name="Calderon D."/>
            <person name="Renjifo C."/>
            <person name="Currier R.B."/>
            <person name="Salgado D."/>
            <person name="Pla D."/>
            <person name="Sanz L."/>
            <person name="Hyder A.S."/>
            <person name="Ribeiro J.M."/>
            <person name="Arntzen J.W."/>
            <person name="van den Thillart G.E."/>
            <person name="Boetzer M."/>
            <person name="Pirovano W."/>
            <person name="Dirks R.P."/>
            <person name="Spaink H.P."/>
            <person name="Duboule D."/>
            <person name="McGlinn E."/>
            <person name="Kini R.M."/>
            <person name="Richardson M.K."/>
        </authorList>
    </citation>
    <scope>NUCLEOTIDE SEQUENCE</scope>
    <source>
        <tissue evidence="4">Blood</tissue>
    </source>
</reference>
<keyword evidence="2" id="KW-0040">ANK repeat</keyword>